<evidence type="ECO:0000256" key="5">
    <source>
        <dbReference type="ARBA" id="ARBA00023125"/>
    </source>
</evidence>
<evidence type="ECO:0000313" key="9">
    <source>
        <dbReference type="EMBL" id="KAK4528822.1"/>
    </source>
</evidence>
<dbReference type="Gene3D" id="3.40.470.10">
    <property type="entry name" value="Uracil-DNA glycosylase-like domain"/>
    <property type="match status" value="1"/>
</dbReference>
<dbReference type="EMBL" id="JANCYU010000070">
    <property type="protein sequence ID" value="KAK4528822.1"/>
    <property type="molecule type" value="Genomic_DNA"/>
</dbReference>
<evidence type="ECO:0000256" key="3">
    <source>
        <dbReference type="ARBA" id="ARBA00022763"/>
    </source>
</evidence>
<dbReference type="Proteomes" id="UP001300502">
    <property type="component" value="Unassembled WGS sequence"/>
</dbReference>
<evidence type="ECO:0000256" key="2">
    <source>
        <dbReference type="ARBA" id="ARBA00007889"/>
    </source>
</evidence>
<dbReference type="Pfam" id="PF03167">
    <property type="entry name" value="UDG"/>
    <property type="match status" value="1"/>
</dbReference>
<comment type="similarity">
    <text evidence="2">Belongs to the uracil-DNA glycosylase (UDG) superfamily. SMUG1 family.</text>
</comment>
<dbReference type="GO" id="GO:0006284">
    <property type="term" value="P:base-excision repair"/>
    <property type="evidence" value="ECO:0007669"/>
    <property type="project" value="InterPro"/>
</dbReference>
<evidence type="ECO:0000256" key="6">
    <source>
        <dbReference type="ARBA" id="ARBA00023204"/>
    </source>
</evidence>
<accession>A0AAV9IMT4</accession>
<evidence type="ECO:0000256" key="4">
    <source>
        <dbReference type="ARBA" id="ARBA00022801"/>
    </source>
</evidence>
<dbReference type="InterPro" id="IPR039134">
    <property type="entry name" value="SMUG1"/>
</dbReference>
<evidence type="ECO:0000259" key="8">
    <source>
        <dbReference type="Pfam" id="PF03167"/>
    </source>
</evidence>
<dbReference type="GO" id="GO:0000703">
    <property type="term" value="F:oxidized pyrimidine nucleobase lesion DNA N-glycosylase activity"/>
    <property type="evidence" value="ECO:0007669"/>
    <property type="project" value="TreeGrafter"/>
</dbReference>
<keyword evidence="3" id="KW-0227">DNA damage</keyword>
<proteinExistence type="inferred from homology"/>
<dbReference type="GO" id="GO:0005634">
    <property type="term" value="C:nucleus"/>
    <property type="evidence" value="ECO:0007669"/>
    <property type="project" value="UniProtKB-SubCell"/>
</dbReference>
<dbReference type="PANTHER" id="PTHR13235:SF2">
    <property type="entry name" value="SINGLE-STRAND SELECTIVE MONOFUNCTIONAL URACIL DNA GLYCOSYLASE"/>
    <property type="match status" value="1"/>
</dbReference>
<dbReference type="SUPFAM" id="SSF52141">
    <property type="entry name" value="Uracil-DNA glycosylase-like"/>
    <property type="match status" value="1"/>
</dbReference>
<keyword evidence="5" id="KW-0238">DNA-binding</keyword>
<feature type="domain" description="Uracil-DNA glycosylase-like" evidence="8">
    <location>
        <begin position="85"/>
        <end position="259"/>
    </location>
</feature>
<dbReference type="AlphaFoldDB" id="A0AAV9IMT4"/>
<dbReference type="InterPro" id="IPR005122">
    <property type="entry name" value="Uracil-DNA_glycosylase-like"/>
</dbReference>
<dbReference type="GO" id="GO:0017065">
    <property type="term" value="F:single-strand selective uracil DNA N-glycosylase activity"/>
    <property type="evidence" value="ECO:0007669"/>
    <property type="project" value="InterPro"/>
</dbReference>
<organism evidence="9 10">
    <name type="scientific">Galdieria yellowstonensis</name>
    <dbReference type="NCBI Taxonomy" id="3028027"/>
    <lineage>
        <taxon>Eukaryota</taxon>
        <taxon>Rhodophyta</taxon>
        <taxon>Bangiophyceae</taxon>
        <taxon>Galdieriales</taxon>
        <taxon>Galdieriaceae</taxon>
        <taxon>Galdieria</taxon>
    </lineage>
</organism>
<name>A0AAV9IMT4_9RHOD</name>
<dbReference type="GO" id="GO:0003677">
    <property type="term" value="F:DNA binding"/>
    <property type="evidence" value="ECO:0007669"/>
    <property type="project" value="UniProtKB-KW"/>
</dbReference>
<gene>
    <name evidence="9" type="ORF">GAYE_SCF65G6769</name>
</gene>
<keyword evidence="6" id="KW-0234">DNA repair</keyword>
<evidence type="ECO:0000313" key="10">
    <source>
        <dbReference type="Proteomes" id="UP001300502"/>
    </source>
</evidence>
<keyword evidence="7" id="KW-0539">Nucleus</keyword>
<comment type="caution">
    <text evidence="9">The sequence shown here is derived from an EMBL/GenBank/DDBJ whole genome shotgun (WGS) entry which is preliminary data.</text>
</comment>
<comment type="subcellular location">
    <subcellularLocation>
        <location evidence="1">Nucleus</location>
    </subcellularLocation>
</comment>
<dbReference type="PANTHER" id="PTHR13235">
    <property type="entry name" value="SINGLE-STRAND SELECTIVE MONOFUNCTIONAL URACIL DNA GLYCOSYLASE"/>
    <property type="match status" value="1"/>
</dbReference>
<dbReference type="CDD" id="cd19374">
    <property type="entry name" value="UDG-F3_SMUG1-like"/>
    <property type="match status" value="1"/>
</dbReference>
<keyword evidence="10" id="KW-1185">Reference proteome</keyword>
<dbReference type="InterPro" id="IPR036895">
    <property type="entry name" value="Uracil-DNA_glycosylase-like_sf"/>
</dbReference>
<protein>
    <recommendedName>
        <fullName evidence="8">Uracil-DNA glycosylase-like domain-containing protein</fullName>
    </recommendedName>
</protein>
<evidence type="ECO:0000256" key="1">
    <source>
        <dbReference type="ARBA" id="ARBA00004123"/>
    </source>
</evidence>
<sequence>MLFCAQGRLLLGHPRRSLKHCHRCYSPSIHMSNTTPENPSAERLLEWESTLVKELQTLRFPSPVSFIYSPLEYAWPLHEEYVRRYYRPTARVLFVGMNPGPFGMVQSGIPFGDVVIVKEWLDIRGDLVFTALPERVHPKRPILGLHCPRREVSGQRFWGWARQGWHSSDRFFSWAFVYNYCPLAFLSSSGKNISLEQLREGNSKTELLRHCNRCLLYLVDDWKPLVIFGLGKFAYQMCDQVVGHLCPVYMLPHPSPANPKSGAYWSQWSAVANDIQKADASLLYTNTTFQENKYVQ</sequence>
<keyword evidence="4" id="KW-0378">Hydrolase</keyword>
<evidence type="ECO:0000256" key="7">
    <source>
        <dbReference type="ARBA" id="ARBA00023242"/>
    </source>
</evidence>
<reference evidence="9 10" key="1">
    <citation type="submission" date="2022-07" db="EMBL/GenBank/DDBJ databases">
        <title>Genome-wide signatures of adaptation to extreme environments.</title>
        <authorList>
            <person name="Cho C.H."/>
            <person name="Yoon H.S."/>
        </authorList>
    </citation>
    <scope>NUCLEOTIDE SEQUENCE [LARGE SCALE GENOMIC DNA]</scope>
    <source>
        <strain evidence="9 10">108.79 E11</strain>
    </source>
</reference>